<feature type="region of interest" description="Disordered" evidence="1">
    <location>
        <begin position="319"/>
        <end position="365"/>
    </location>
</feature>
<dbReference type="Proteomes" id="UP000483820">
    <property type="component" value="Chromosome II"/>
</dbReference>
<dbReference type="Gene3D" id="3.40.395.10">
    <property type="entry name" value="Adenoviral Proteinase, Chain A"/>
    <property type="match status" value="1"/>
</dbReference>
<comment type="caution">
    <text evidence="2">The sequence shown here is derived from an EMBL/GenBank/DDBJ whole genome shotgun (WGS) entry which is preliminary data.</text>
</comment>
<organism evidence="2 3">
    <name type="scientific">Caenorhabditis remanei</name>
    <name type="common">Caenorhabditis vulgaris</name>
    <dbReference type="NCBI Taxonomy" id="31234"/>
    <lineage>
        <taxon>Eukaryota</taxon>
        <taxon>Metazoa</taxon>
        <taxon>Ecdysozoa</taxon>
        <taxon>Nematoda</taxon>
        <taxon>Chromadorea</taxon>
        <taxon>Rhabditida</taxon>
        <taxon>Rhabditina</taxon>
        <taxon>Rhabditomorpha</taxon>
        <taxon>Rhabditoidea</taxon>
        <taxon>Rhabditidae</taxon>
        <taxon>Peloderinae</taxon>
        <taxon>Caenorhabditis</taxon>
    </lineage>
</organism>
<gene>
    <name evidence="2" type="ORF">GCK72_004569</name>
</gene>
<evidence type="ECO:0000256" key="1">
    <source>
        <dbReference type="SAM" id="MobiDB-lite"/>
    </source>
</evidence>
<name>A0A6A5H9Z1_CAERE</name>
<sequence length="365" mass="41603">MFSTQIHSILKADPHARRTFIGVFSANEIGRIRSRKKKYGLIVNTDTSDLPGRHWQSIFVDHNRTCHFFCSLGEKPNHFIENFINKFPRVKMNKQKPQKPDAITCGGYCIFVQSMMARGYTFETICNVFNQITHDDQFIVNYLDTSHGFSALKQAPPTFSHSIKTGAGALLKSSAHQLSHRSTPFPSNRPILFLFNRSLAMSFETFCRECYIHFPDPSFKGQHILLHHKGIPPPPPAIPETMFFLMHSTNPAVKARTCPFCFLHFDSQSRCAGHIKSKHPLPPVTLATHPTTAAVLQQWELFAEAVYPGYLRVMHNTSCMQPQQPQQPGQQPRQQPSRMSWTPTPTEDSEDTEFELLDFQSASRK</sequence>
<accession>A0A6A5H9Z1</accession>
<reference evidence="2 3" key="1">
    <citation type="submission" date="2019-12" db="EMBL/GenBank/DDBJ databases">
        <title>Chromosome-level assembly of the Caenorhabditis remanei genome.</title>
        <authorList>
            <person name="Teterina A.A."/>
            <person name="Willis J.H."/>
            <person name="Phillips P.C."/>
        </authorList>
    </citation>
    <scope>NUCLEOTIDE SEQUENCE [LARGE SCALE GENOMIC DNA]</scope>
    <source>
        <strain evidence="2 3">PX506</strain>
        <tissue evidence="2">Whole organism</tissue>
    </source>
</reference>
<dbReference type="AlphaFoldDB" id="A0A6A5H9Z1"/>
<evidence type="ECO:0000313" key="2">
    <source>
        <dbReference type="EMBL" id="KAF1764620.1"/>
    </source>
</evidence>
<evidence type="ECO:0000313" key="3">
    <source>
        <dbReference type="Proteomes" id="UP000483820"/>
    </source>
</evidence>
<dbReference type="CTD" id="78773930"/>
<proteinExistence type="predicted"/>
<feature type="compositionally biased region" description="Acidic residues" evidence="1">
    <location>
        <begin position="347"/>
        <end position="356"/>
    </location>
</feature>
<dbReference type="KEGG" id="crq:GCK72_004569"/>
<feature type="compositionally biased region" description="Low complexity" evidence="1">
    <location>
        <begin position="321"/>
        <end position="346"/>
    </location>
</feature>
<dbReference type="RefSeq" id="XP_053588959.1">
    <property type="nucleotide sequence ID" value="XM_053724765.1"/>
</dbReference>
<protein>
    <submittedName>
        <fullName evidence="2">Uncharacterized protein</fullName>
    </submittedName>
</protein>
<dbReference type="EMBL" id="WUAV01000002">
    <property type="protein sequence ID" value="KAF1764620.1"/>
    <property type="molecule type" value="Genomic_DNA"/>
</dbReference>
<dbReference type="GeneID" id="78773930"/>